<gene>
    <name evidence="1" type="ORF">QVD17_19146</name>
</gene>
<dbReference type="Proteomes" id="UP001229421">
    <property type="component" value="Unassembled WGS sequence"/>
</dbReference>
<sequence length="152" mass="16901">MEPSISHGTIRQSRDADFTISTDRKRRRVTKYGSQHHHTVFQLQYHPLRNVELNFQNNLASMAVSHVNSSFLCSDLISDLKSECVSVTENFISINGGFRDTSASSVICSETEEIESISTSTGNNNYNKKMPETMAVNEVSSGRKPSPATETP</sequence>
<keyword evidence="2" id="KW-1185">Reference proteome</keyword>
<protein>
    <submittedName>
        <fullName evidence="1">Uncharacterized protein</fullName>
    </submittedName>
</protein>
<accession>A0AAD8KP58</accession>
<evidence type="ECO:0000313" key="1">
    <source>
        <dbReference type="EMBL" id="KAK1423837.1"/>
    </source>
</evidence>
<comment type="caution">
    <text evidence="1">The sequence shown here is derived from an EMBL/GenBank/DDBJ whole genome shotgun (WGS) entry which is preliminary data.</text>
</comment>
<organism evidence="1 2">
    <name type="scientific">Tagetes erecta</name>
    <name type="common">African marigold</name>
    <dbReference type="NCBI Taxonomy" id="13708"/>
    <lineage>
        <taxon>Eukaryota</taxon>
        <taxon>Viridiplantae</taxon>
        <taxon>Streptophyta</taxon>
        <taxon>Embryophyta</taxon>
        <taxon>Tracheophyta</taxon>
        <taxon>Spermatophyta</taxon>
        <taxon>Magnoliopsida</taxon>
        <taxon>eudicotyledons</taxon>
        <taxon>Gunneridae</taxon>
        <taxon>Pentapetalae</taxon>
        <taxon>asterids</taxon>
        <taxon>campanulids</taxon>
        <taxon>Asterales</taxon>
        <taxon>Asteraceae</taxon>
        <taxon>Asteroideae</taxon>
        <taxon>Heliantheae alliance</taxon>
        <taxon>Tageteae</taxon>
        <taxon>Tagetes</taxon>
    </lineage>
</organism>
<name>A0AAD8KP58_TARER</name>
<proteinExistence type="predicted"/>
<reference evidence="1" key="1">
    <citation type="journal article" date="2023" name="bioRxiv">
        <title>Improved chromosome-level genome assembly for marigold (Tagetes erecta).</title>
        <authorList>
            <person name="Jiang F."/>
            <person name="Yuan L."/>
            <person name="Wang S."/>
            <person name="Wang H."/>
            <person name="Xu D."/>
            <person name="Wang A."/>
            <person name="Fan W."/>
        </authorList>
    </citation>
    <scope>NUCLEOTIDE SEQUENCE</scope>
    <source>
        <strain evidence="1">WSJ</strain>
        <tissue evidence="1">Leaf</tissue>
    </source>
</reference>
<evidence type="ECO:0000313" key="2">
    <source>
        <dbReference type="Proteomes" id="UP001229421"/>
    </source>
</evidence>
<dbReference type="EMBL" id="JAUHHV010000005">
    <property type="protein sequence ID" value="KAK1423837.1"/>
    <property type="molecule type" value="Genomic_DNA"/>
</dbReference>
<dbReference type="AlphaFoldDB" id="A0AAD8KP58"/>